<protein>
    <submittedName>
        <fullName evidence="2">Uncharacterized protein</fullName>
    </submittedName>
</protein>
<proteinExistence type="predicted"/>
<accession>A0ABR3NNZ3</accession>
<evidence type="ECO:0000256" key="1">
    <source>
        <dbReference type="SAM" id="MobiDB-lite"/>
    </source>
</evidence>
<organism evidence="2 3">
    <name type="scientific">Cirrhinus molitorella</name>
    <name type="common">mud carp</name>
    <dbReference type="NCBI Taxonomy" id="172907"/>
    <lineage>
        <taxon>Eukaryota</taxon>
        <taxon>Metazoa</taxon>
        <taxon>Chordata</taxon>
        <taxon>Craniata</taxon>
        <taxon>Vertebrata</taxon>
        <taxon>Euteleostomi</taxon>
        <taxon>Actinopterygii</taxon>
        <taxon>Neopterygii</taxon>
        <taxon>Teleostei</taxon>
        <taxon>Ostariophysi</taxon>
        <taxon>Cypriniformes</taxon>
        <taxon>Cyprinidae</taxon>
        <taxon>Labeoninae</taxon>
        <taxon>Labeonini</taxon>
        <taxon>Cirrhinus</taxon>
    </lineage>
</organism>
<comment type="caution">
    <text evidence="2">The sequence shown here is derived from an EMBL/GenBank/DDBJ whole genome shotgun (WGS) entry which is preliminary data.</text>
</comment>
<sequence>MRSRRHRLSDKAGRAGRRWGQKRETKRDEAPEASCYATADLLTYISKQKQLAAGYWSASPTQHKEPGQKHTGCGIHAYRTQCAVCVDHFAFLIQVTEADTKRLVIVVGRQKYILDTDTNAFHRAASWRLWEQQHPSPRG</sequence>
<feature type="region of interest" description="Disordered" evidence="1">
    <location>
        <begin position="1"/>
        <end position="31"/>
    </location>
</feature>
<feature type="compositionally biased region" description="Basic residues" evidence="1">
    <location>
        <begin position="1"/>
        <end position="20"/>
    </location>
</feature>
<dbReference type="Proteomes" id="UP001558613">
    <property type="component" value="Unassembled WGS sequence"/>
</dbReference>
<keyword evidence="3" id="KW-1185">Reference proteome</keyword>
<feature type="compositionally biased region" description="Basic and acidic residues" evidence="1">
    <location>
        <begin position="21"/>
        <end position="30"/>
    </location>
</feature>
<gene>
    <name evidence="2" type="ORF">QQF64_025417</name>
</gene>
<name>A0ABR3NNZ3_9TELE</name>
<evidence type="ECO:0000313" key="2">
    <source>
        <dbReference type="EMBL" id="KAL1278744.1"/>
    </source>
</evidence>
<reference evidence="2 3" key="1">
    <citation type="submission" date="2023-09" db="EMBL/GenBank/DDBJ databases">
        <authorList>
            <person name="Wang M."/>
        </authorList>
    </citation>
    <scope>NUCLEOTIDE SEQUENCE [LARGE SCALE GENOMIC DNA]</scope>
    <source>
        <strain evidence="2">GT-2023</strain>
        <tissue evidence="2">Liver</tissue>
    </source>
</reference>
<evidence type="ECO:0000313" key="3">
    <source>
        <dbReference type="Proteomes" id="UP001558613"/>
    </source>
</evidence>
<dbReference type="EMBL" id="JAYMGO010000003">
    <property type="protein sequence ID" value="KAL1278744.1"/>
    <property type="molecule type" value="Genomic_DNA"/>
</dbReference>